<sequence length="453" mass="49796">MAARIPLAQQIALLSEAAPADLDPDDLHLQGPQSEDESHEANLGARDHYVAVGPSSLRQLNQSISDPKYVGTRVSRRDLEYSEDSIGETESDEEDQSEDDEHPDEEDAHDSRELPVQNVRPAHRGLSPDAHAPAQASLTSPQHDFGTSSDLTSTLRATREQDRRKGKAVSRQMMVWDTLLDGRIRLQKASTTANQLTSLSNTARQQAPALASLNDMLDEAVLLSQDLFALQESLSKADASPAFPPRKRVKLSHDNENEYAQTLTALSSDASAFEAAHHPHLVQVLAKWSAKVQAVAPNVLLPTNRGSFKSAFTGKSAPAGVVDVIAETLRADGGKLLVRTRLSRSAEAVDLEHTSGDMEVFDDTDFYQQLLRDVIDARGSGGEGGEPEWIQRQKANKARRKKTVDVKASKGRKLRYQVHEKLQNFMVPITVAKGQWHDEQVDELFASLLRSTS</sequence>
<dbReference type="Pfam" id="PF08164">
    <property type="entry name" value="TRAUB"/>
    <property type="match status" value="1"/>
</dbReference>
<feature type="domain" description="Apoptosis-antagonizing transcription factor C-terminal" evidence="4">
    <location>
        <begin position="367"/>
        <end position="449"/>
    </location>
</feature>
<evidence type="ECO:0000259" key="5">
    <source>
        <dbReference type="Pfam" id="PF13339"/>
    </source>
</evidence>
<name>A0A9P3LD34_9APHY</name>
<dbReference type="InterPro" id="IPR025160">
    <property type="entry name" value="AATF"/>
</dbReference>
<feature type="region of interest" description="Disordered" evidence="3">
    <location>
        <begin position="19"/>
        <end position="169"/>
    </location>
</feature>
<evidence type="ECO:0000259" key="4">
    <source>
        <dbReference type="Pfam" id="PF08164"/>
    </source>
</evidence>
<accession>A0A9P3LD34</accession>
<proteinExistence type="inferred from homology"/>
<dbReference type="OrthoDB" id="5783963at2759"/>
<dbReference type="Pfam" id="PF13339">
    <property type="entry name" value="AATF-Che1"/>
    <property type="match status" value="1"/>
</dbReference>
<gene>
    <name evidence="6" type="ORF">PsYK624_072700</name>
</gene>
<dbReference type="PANTHER" id="PTHR15565">
    <property type="entry name" value="AATF PROTEIN APOPTOSIS ANTAGONIZING TRANSCRIPTION FACTOR"/>
    <property type="match status" value="1"/>
</dbReference>
<dbReference type="InterPro" id="IPR012617">
    <property type="entry name" value="AATF_C"/>
</dbReference>
<evidence type="ECO:0000313" key="7">
    <source>
        <dbReference type="Proteomes" id="UP000703269"/>
    </source>
</evidence>
<feature type="region of interest" description="Disordered" evidence="3">
    <location>
        <begin position="379"/>
        <end position="404"/>
    </location>
</feature>
<feature type="compositionally biased region" description="Polar residues" evidence="3">
    <location>
        <begin position="56"/>
        <end position="65"/>
    </location>
</feature>
<dbReference type="GO" id="GO:0005730">
    <property type="term" value="C:nucleolus"/>
    <property type="evidence" value="ECO:0007669"/>
    <property type="project" value="TreeGrafter"/>
</dbReference>
<organism evidence="6 7">
    <name type="scientific">Phanerochaete sordida</name>
    <dbReference type="NCBI Taxonomy" id="48140"/>
    <lineage>
        <taxon>Eukaryota</taxon>
        <taxon>Fungi</taxon>
        <taxon>Dikarya</taxon>
        <taxon>Basidiomycota</taxon>
        <taxon>Agaricomycotina</taxon>
        <taxon>Agaricomycetes</taxon>
        <taxon>Polyporales</taxon>
        <taxon>Phanerochaetaceae</taxon>
        <taxon>Phanerochaete</taxon>
    </lineage>
</organism>
<feature type="compositionally biased region" description="Polar residues" evidence="3">
    <location>
        <begin position="136"/>
        <end position="156"/>
    </location>
</feature>
<evidence type="ECO:0000256" key="1">
    <source>
        <dbReference type="ARBA" id="ARBA00008966"/>
    </source>
</evidence>
<feature type="compositionally biased region" description="Acidic residues" evidence="3">
    <location>
        <begin position="81"/>
        <end position="108"/>
    </location>
</feature>
<dbReference type="Proteomes" id="UP000703269">
    <property type="component" value="Unassembled WGS sequence"/>
</dbReference>
<dbReference type="AlphaFoldDB" id="A0A9P3LD34"/>
<feature type="domain" description="AATF leucine zipper-containing" evidence="5">
    <location>
        <begin position="162"/>
        <end position="291"/>
    </location>
</feature>
<evidence type="ECO:0000256" key="2">
    <source>
        <dbReference type="ARBA" id="ARBA00013850"/>
    </source>
</evidence>
<comment type="similarity">
    <text evidence="1">Belongs to the AATF family.</text>
</comment>
<keyword evidence="7" id="KW-1185">Reference proteome</keyword>
<comment type="caution">
    <text evidence="6">The sequence shown here is derived from an EMBL/GenBank/DDBJ whole genome shotgun (WGS) entry which is preliminary data.</text>
</comment>
<dbReference type="PANTHER" id="PTHR15565:SF0">
    <property type="entry name" value="PROTEIN AATF"/>
    <property type="match status" value="1"/>
</dbReference>
<dbReference type="EMBL" id="BPQB01000020">
    <property type="protein sequence ID" value="GJE91121.1"/>
    <property type="molecule type" value="Genomic_DNA"/>
</dbReference>
<evidence type="ECO:0000256" key="3">
    <source>
        <dbReference type="SAM" id="MobiDB-lite"/>
    </source>
</evidence>
<reference evidence="6 7" key="1">
    <citation type="submission" date="2021-08" db="EMBL/GenBank/DDBJ databases">
        <title>Draft Genome Sequence of Phanerochaete sordida strain YK-624.</title>
        <authorList>
            <person name="Mori T."/>
            <person name="Dohra H."/>
            <person name="Suzuki T."/>
            <person name="Kawagishi H."/>
            <person name="Hirai H."/>
        </authorList>
    </citation>
    <scope>NUCLEOTIDE SEQUENCE [LARGE SCALE GENOMIC DNA]</scope>
    <source>
        <strain evidence="6 7">YK-624</strain>
    </source>
</reference>
<dbReference type="InterPro" id="IPR039223">
    <property type="entry name" value="AATF/Bfr2"/>
</dbReference>
<protein>
    <recommendedName>
        <fullName evidence="2">Protein BFR2</fullName>
    </recommendedName>
</protein>
<evidence type="ECO:0000313" key="6">
    <source>
        <dbReference type="EMBL" id="GJE91121.1"/>
    </source>
</evidence>
<dbReference type="GO" id="GO:0000462">
    <property type="term" value="P:maturation of SSU-rRNA from tricistronic rRNA transcript (SSU-rRNA, 5.8S rRNA, LSU-rRNA)"/>
    <property type="evidence" value="ECO:0007669"/>
    <property type="project" value="TreeGrafter"/>
</dbReference>